<proteinExistence type="predicted"/>
<sequence>MRLHRLPLSSPMRSSSIHSWQFAENSWHYQDFARQLLDRRWAFPGQDPRIDLIKVRRQNQAPHGDGTLLDRSWYCVPSPALGDRVMGQYGDDAASAFFIVRDDLVHPLINGNKARKLDAVLPLLEDFSVTDVVTCGGCQSAHTAAVAVACAERRLKAHLLLRGEQPEILTGYNLISTMYGSVTYVPRSLYANRQEMLEGHAILLAGEEGSVSSLTDVVRASLKGQSRVSPNNVLTIDRGEYSKCSRNVAIINEGAGDSLALLGVMRLVYLLSHDHLLGKKRIVKLVVDAGTGTTAVGLGLGVACMGLPWEVTAVMLADAHDKYREREKQLMAEFRQDFDFNLGNCLDDTSGGMVQWVERCTPRKFGKIKRGEIEECRGVARETGILVDPVYTLAAWEKATLLSEEWRGEDGGVMVVMLHTGGTLGLFGLAQRYNSHFQ</sequence>
<evidence type="ECO:0000313" key="2">
    <source>
        <dbReference type="Proteomes" id="UP001057402"/>
    </source>
</evidence>
<evidence type="ECO:0000313" key="1">
    <source>
        <dbReference type="EMBL" id="KAI4384165.1"/>
    </source>
</evidence>
<dbReference type="Proteomes" id="UP001057402">
    <property type="component" value="Chromosome 2"/>
</dbReference>
<protein>
    <submittedName>
        <fullName evidence="1">Uncharacterized protein</fullName>
    </submittedName>
</protein>
<name>A0ACB9RYI8_9MYRT</name>
<comment type="caution">
    <text evidence="1">The sequence shown here is derived from an EMBL/GenBank/DDBJ whole genome shotgun (WGS) entry which is preliminary data.</text>
</comment>
<keyword evidence="2" id="KW-1185">Reference proteome</keyword>
<organism evidence="1 2">
    <name type="scientific">Melastoma candidum</name>
    <dbReference type="NCBI Taxonomy" id="119954"/>
    <lineage>
        <taxon>Eukaryota</taxon>
        <taxon>Viridiplantae</taxon>
        <taxon>Streptophyta</taxon>
        <taxon>Embryophyta</taxon>
        <taxon>Tracheophyta</taxon>
        <taxon>Spermatophyta</taxon>
        <taxon>Magnoliopsida</taxon>
        <taxon>eudicotyledons</taxon>
        <taxon>Gunneridae</taxon>
        <taxon>Pentapetalae</taxon>
        <taxon>rosids</taxon>
        <taxon>malvids</taxon>
        <taxon>Myrtales</taxon>
        <taxon>Melastomataceae</taxon>
        <taxon>Melastomatoideae</taxon>
        <taxon>Melastomateae</taxon>
        <taxon>Melastoma</taxon>
    </lineage>
</organism>
<accession>A0ACB9RYI8</accession>
<dbReference type="EMBL" id="CM042881">
    <property type="protein sequence ID" value="KAI4384165.1"/>
    <property type="molecule type" value="Genomic_DNA"/>
</dbReference>
<reference evidence="2" key="1">
    <citation type="journal article" date="2023" name="Front. Plant Sci.">
        <title>Chromosomal-level genome assembly of Melastoma candidum provides insights into trichome evolution.</title>
        <authorList>
            <person name="Zhong Y."/>
            <person name="Wu W."/>
            <person name="Sun C."/>
            <person name="Zou P."/>
            <person name="Liu Y."/>
            <person name="Dai S."/>
            <person name="Zhou R."/>
        </authorList>
    </citation>
    <scope>NUCLEOTIDE SEQUENCE [LARGE SCALE GENOMIC DNA]</scope>
</reference>
<gene>
    <name evidence="1" type="ORF">MLD38_002353</name>
</gene>